<evidence type="ECO:0000313" key="3">
    <source>
        <dbReference type="Proteomes" id="UP000008065"/>
    </source>
</evidence>
<dbReference type="Proteomes" id="UP000008065">
    <property type="component" value="Unassembled WGS sequence"/>
</dbReference>
<feature type="compositionally biased region" description="Low complexity" evidence="1">
    <location>
        <begin position="265"/>
        <end position="281"/>
    </location>
</feature>
<evidence type="ECO:0000313" key="2">
    <source>
        <dbReference type="EMBL" id="EGO55197.1"/>
    </source>
</evidence>
<dbReference type="EMBL" id="GL891306">
    <property type="protein sequence ID" value="EGO55197.1"/>
    <property type="molecule type" value="Genomic_DNA"/>
</dbReference>
<dbReference type="OrthoDB" id="10472055at2759"/>
<feature type="region of interest" description="Disordered" evidence="1">
    <location>
        <begin position="261"/>
        <end position="293"/>
    </location>
</feature>
<reference evidence="3" key="1">
    <citation type="journal article" date="2011" name="Genetics">
        <title>Massive changes in genome architecture accompany the transition to self-fertility in the filamentous fungus Neurospora tetrasperma.</title>
        <authorList>
            <person name="Ellison C.E."/>
            <person name="Stajich J.E."/>
            <person name="Jacobson D.J."/>
            <person name="Natvig D.O."/>
            <person name="Lapidus A."/>
            <person name="Foster B."/>
            <person name="Aerts A."/>
            <person name="Riley R."/>
            <person name="Lindquist E.A."/>
            <person name="Grigoriev I.V."/>
            <person name="Taylor J.W."/>
        </authorList>
    </citation>
    <scope>NUCLEOTIDE SEQUENCE [LARGE SCALE GENOMIC DNA]</scope>
    <source>
        <strain evidence="3">FGSC 2508 / P0657</strain>
    </source>
</reference>
<dbReference type="HOGENOM" id="CLU_476573_0_0_1"/>
<dbReference type="VEuPathDB" id="FungiDB:NEUTE1DRAFT_139468"/>
<dbReference type="AlphaFoldDB" id="F8MT65"/>
<feature type="region of interest" description="Disordered" evidence="1">
    <location>
        <begin position="186"/>
        <end position="227"/>
    </location>
</feature>
<accession>F8MT65</accession>
<proteinExistence type="predicted"/>
<dbReference type="RefSeq" id="XP_009853057.1">
    <property type="nucleotide sequence ID" value="XM_009854755.1"/>
</dbReference>
<keyword evidence="3" id="KW-1185">Reference proteome</keyword>
<dbReference type="KEGG" id="nte:NEUTE1DRAFT139468"/>
<name>F8MT65_NEUT8</name>
<feature type="compositionally biased region" description="Polar residues" evidence="1">
    <location>
        <begin position="282"/>
        <end position="292"/>
    </location>
</feature>
<sequence length="572" mass="64453">MDSTTNTNFTGGFGSFDMSPREDWNSFNDDNPESLEYEPAYPLQVRQFFKSAVGRSSLTTPPSHKPDDTNLAVMDLPPEILCQVFEHIIAPFKEYYDDNLVPQYFRGRGIRFQLVESSFFHESPSPTDNLTVTGEASIRNLNQMVATRQAVDPLATYREIQSGTAETIPDGWLQSEGVAQELEQLSWDEDEMSEEDTDDYSDSDESSDDELTDEDTANNGEEAAAFVPRASNRRLALDRDPICDPDGFKLAFLATNRRDDASCIKSSPSGKPSSKGSAQSSTPISSRVSAPSTPLLRPAIAMPESSSLATAEDGIDAAHLDPPIFDDDDEYNDPLEYVDYDFVMVYRPHIWETDEEIVALETPRRACPHSTAYEPRCRFRSPHQYQNLLRLSQLSSGVTKELGKTLYSNCTAEFPYGPHLFPVFAAERPAILPMIRGIILHLDCSADFNDTITTELAYMLSFFSPSLRPDSPCRKLAFLTVKLRTSLVDIPRWPQEDVPLTEKQLIMDKLREWGPLFRGVHTDEFLLRLVGIRHEVCSAAQGVPYGMGQEDWEREVTNREIRAMWRYAGLLE</sequence>
<dbReference type="GeneID" id="20826107"/>
<gene>
    <name evidence="2" type="ORF">NEUTE1DRAFT_139468</name>
</gene>
<feature type="region of interest" description="Disordered" evidence="1">
    <location>
        <begin position="1"/>
        <end position="31"/>
    </location>
</feature>
<organism evidence="2 3">
    <name type="scientific">Neurospora tetrasperma (strain FGSC 2508 / ATCC MYA-4615 / P0657)</name>
    <dbReference type="NCBI Taxonomy" id="510951"/>
    <lineage>
        <taxon>Eukaryota</taxon>
        <taxon>Fungi</taxon>
        <taxon>Dikarya</taxon>
        <taxon>Ascomycota</taxon>
        <taxon>Pezizomycotina</taxon>
        <taxon>Sordariomycetes</taxon>
        <taxon>Sordariomycetidae</taxon>
        <taxon>Sordariales</taxon>
        <taxon>Sordariaceae</taxon>
        <taxon>Neurospora</taxon>
    </lineage>
</organism>
<feature type="compositionally biased region" description="Acidic residues" evidence="1">
    <location>
        <begin position="186"/>
        <end position="216"/>
    </location>
</feature>
<protein>
    <submittedName>
        <fullName evidence="2">Uncharacterized protein</fullName>
    </submittedName>
</protein>
<evidence type="ECO:0000256" key="1">
    <source>
        <dbReference type="SAM" id="MobiDB-lite"/>
    </source>
</evidence>
<feature type="compositionally biased region" description="Low complexity" evidence="1">
    <location>
        <begin position="1"/>
        <end position="10"/>
    </location>
</feature>